<evidence type="ECO:0000313" key="6">
    <source>
        <dbReference type="Proteomes" id="UP001152797"/>
    </source>
</evidence>
<evidence type="ECO:0000313" key="3">
    <source>
        <dbReference type="EMBL" id="CAI4012869.1"/>
    </source>
</evidence>
<feature type="signal peptide" evidence="2">
    <location>
        <begin position="1"/>
        <end position="19"/>
    </location>
</feature>
<evidence type="ECO:0000256" key="1">
    <source>
        <dbReference type="SAM" id="Phobius"/>
    </source>
</evidence>
<organism evidence="3">
    <name type="scientific">Cladocopium goreaui</name>
    <dbReference type="NCBI Taxonomy" id="2562237"/>
    <lineage>
        <taxon>Eukaryota</taxon>
        <taxon>Sar</taxon>
        <taxon>Alveolata</taxon>
        <taxon>Dinophyceae</taxon>
        <taxon>Suessiales</taxon>
        <taxon>Symbiodiniaceae</taxon>
        <taxon>Cladocopium</taxon>
    </lineage>
</organism>
<gene>
    <name evidence="3" type="ORF">C1SCF055_LOCUS37892</name>
</gene>
<evidence type="ECO:0000313" key="4">
    <source>
        <dbReference type="EMBL" id="CAL1166244.1"/>
    </source>
</evidence>
<keyword evidence="1" id="KW-0812">Transmembrane</keyword>
<evidence type="ECO:0000256" key="2">
    <source>
        <dbReference type="SAM" id="SignalP"/>
    </source>
</evidence>
<feature type="chain" id="PRO_5043273136" evidence="2">
    <location>
        <begin position="20"/>
        <end position="650"/>
    </location>
</feature>
<feature type="transmembrane region" description="Helical" evidence="1">
    <location>
        <begin position="568"/>
        <end position="590"/>
    </location>
</feature>
<accession>A0A9P1GJQ8</accession>
<reference evidence="4" key="2">
    <citation type="submission" date="2024-04" db="EMBL/GenBank/DDBJ databases">
        <authorList>
            <person name="Chen Y."/>
            <person name="Shah S."/>
            <person name="Dougan E. K."/>
            <person name="Thang M."/>
            <person name="Chan C."/>
        </authorList>
    </citation>
    <scope>NUCLEOTIDE SEQUENCE [LARGE SCALE GENOMIC DNA]</scope>
</reference>
<sequence length="650" mass="71266">MERLTVALLLGLAAPRAASVDVNESGKKYQLPITQPAVIDNCFYRDMRYFPTMLLVLPSHEESLVACQQRCITVEGCRYISWWGTGHCVLSGADAYLVEDVFAMAGPVHCTPVLASCRERPDSSFPGATGIESAKAWPSGYVPFPMECWPRSGSVLKHCGKEEVIQDVSSGLVGACQNMEQLTVPLYETCHSLCSKKNFCSIYVENQTGCFIGEMTAGLNCFSPLRNPEAAYHAGRLMHGAVRVLQDLRDTQVFGLTQVFLERDCPGNPRSSCVEYCRLSCYSSLQCNFWQYYLGSGCWVDEGNVLHPLTNAQLRRGWDVAIAGEYIQHFCPGLGWTPAKEWTMTARDTICSKSSKVKELSHVSSVLGCQAQAQRNEDCGKTTFTNGTACFCLRPGGLCEREHFIGFDLYERKDLVEAVQPAAHASLFKAPEGLGAFHVEITLRGVSYERIVASKSASDELRRSFALDVAEATGVSSSSVWNDQGDTREVSLARSSGNEGDDSLSIKFNMQLPGHGSADTVTRDLNSITFQAGLRDSVQAAAPDSITGPVEVFTAFGDQEPGIPFSRVWIPLLLGVLVCSAVVFCFIYGLQRHGPNGICMDEDFNCRDPLDGFCDTDSGDEKMRSPKSLRQKRWFPGCTKDKLGQGPQGL</sequence>
<dbReference type="AlphaFoldDB" id="A0A9P1GJQ8"/>
<proteinExistence type="predicted"/>
<dbReference type="EMBL" id="CAMXCT030005624">
    <property type="protein sequence ID" value="CAL4800181.1"/>
    <property type="molecule type" value="Genomic_DNA"/>
</dbReference>
<reference evidence="3" key="1">
    <citation type="submission" date="2022-10" db="EMBL/GenBank/DDBJ databases">
        <authorList>
            <person name="Chen Y."/>
            <person name="Dougan E. K."/>
            <person name="Chan C."/>
            <person name="Rhodes N."/>
            <person name="Thang M."/>
        </authorList>
    </citation>
    <scope>NUCLEOTIDE SEQUENCE</scope>
</reference>
<comment type="caution">
    <text evidence="3">The sequence shown here is derived from an EMBL/GenBank/DDBJ whole genome shotgun (WGS) entry which is preliminary data.</text>
</comment>
<keyword evidence="6" id="KW-1185">Reference proteome</keyword>
<keyword evidence="2" id="KW-0732">Signal</keyword>
<dbReference type="EMBL" id="CAMXCT010005624">
    <property type="protein sequence ID" value="CAI4012869.1"/>
    <property type="molecule type" value="Genomic_DNA"/>
</dbReference>
<keyword evidence="1" id="KW-1133">Transmembrane helix</keyword>
<protein>
    <submittedName>
        <fullName evidence="5">Apple domain-containing protein</fullName>
    </submittedName>
</protein>
<dbReference type="OrthoDB" id="407736at2759"/>
<evidence type="ECO:0000313" key="5">
    <source>
        <dbReference type="EMBL" id="CAL4800181.1"/>
    </source>
</evidence>
<name>A0A9P1GJQ8_9DINO</name>
<dbReference type="EMBL" id="CAMXCT020005624">
    <property type="protein sequence ID" value="CAL1166244.1"/>
    <property type="molecule type" value="Genomic_DNA"/>
</dbReference>
<dbReference type="Proteomes" id="UP001152797">
    <property type="component" value="Unassembled WGS sequence"/>
</dbReference>
<dbReference type="Gene3D" id="3.50.4.10">
    <property type="entry name" value="Hepatocyte Growth Factor"/>
    <property type="match status" value="1"/>
</dbReference>
<keyword evidence="1" id="KW-0472">Membrane</keyword>